<gene>
    <name evidence="1" type="ORF">VSDG_02126</name>
</gene>
<dbReference type="AlphaFoldDB" id="A0A423WE68"/>
<sequence length="271" mass="29185">MADAIGLGASVAGLVSLGLQVAGGIGSYIDGVKARREELTVVSTGVRNMQSSINVLRNGMPGLSASNQAASGAATSAMKACEEELRSLADHLKDLVEFPAQEHGFKNSVQQQKKKLTYPFHRPSLNNLERRLDSANNVLQTAIQALELTVVSCIDNTVSVVDSKIDMGNERMLVLVSESKAINTSISAMQASLHTSNSMAHSIKQDLHTVLPQKEDIRDLTTATQRTMDLVVAGSEKADIQHHSVTTKLDMLLRMHGVLDSQSGNKLNEDR</sequence>
<organism evidence="1 2">
    <name type="scientific">Cytospora chrysosperma</name>
    <name type="common">Cytospora canker fungus</name>
    <name type="synonym">Sphaeria chrysosperma</name>
    <dbReference type="NCBI Taxonomy" id="252740"/>
    <lineage>
        <taxon>Eukaryota</taxon>
        <taxon>Fungi</taxon>
        <taxon>Dikarya</taxon>
        <taxon>Ascomycota</taxon>
        <taxon>Pezizomycotina</taxon>
        <taxon>Sordariomycetes</taxon>
        <taxon>Sordariomycetidae</taxon>
        <taxon>Diaporthales</taxon>
        <taxon>Cytosporaceae</taxon>
        <taxon>Cytospora</taxon>
    </lineage>
</organism>
<dbReference type="EMBL" id="LJZO01000006">
    <property type="protein sequence ID" value="ROW01719.1"/>
    <property type="molecule type" value="Genomic_DNA"/>
</dbReference>
<protein>
    <recommendedName>
        <fullName evidence="3">Fungal N-terminal domain-containing protein</fullName>
    </recommendedName>
</protein>
<dbReference type="Proteomes" id="UP000284375">
    <property type="component" value="Unassembled WGS sequence"/>
</dbReference>
<keyword evidence="2" id="KW-1185">Reference proteome</keyword>
<evidence type="ECO:0000313" key="1">
    <source>
        <dbReference type="EMBL" id="ROW01719.1"/>
    </source>
</evidence>
<proteinExistence type="predicted"/>
<name>A0A423WE68_CYTCH</name>
<comment type="caution">
    <text evidence="1">The sequence shown here is derived from an EMBL/GenBank/DDBJ whole genome shotgun (WGS) entry which is preliminary data.</text>
</comment>
<accession>A0A423WE68</accession>
<reference evidence="1 2" key="1">
    <citation type="submission" date="2015-09" db="EMBL/GenBank/DDBJ databases">
        <title>Host preference determinants of Valsa canker pathogens revealed by comparative genomics.</title>
        <authorList>
            <person name="Yin Z."/>
            <person name="Huang L."/>
        </authorList>
    </citation>
    <scope>NUCLEOTIDE SEQUENCE [LARGE SCALE GENOMIC DNA]</scope>
    <source>
        <strain evidence="1 2">YSFL</strain>
    </source>
</reference>
<evidence type="ECO:0008006" key="3">
    <source>
        <dbReference type="Google" id="ProtNLM"/>
    </source>
</evidence>
<evidence type="ECO:0000313" key="2">
    <source>
        <dbReference type="Proteomes" id="UP000284375"/>
    </source>
</evidence>
<dbReference type="OrthoDB" id="1577640at2759"/>